<accession>A9BAA4</accession>
<dbReference type="Proteomes" id="UP000000788">
    <property type="component" value="Chromosome"/>
</dbReference>
<sequence>MLSFAYEKIWVPILGRTLYIFSSLIEGKRTLEKPTYNIKYTKVNSTNLKN</sequence>
<dbReference type="AlphaFoldDB" id="A9BAA4"/>
<dbReference type="HOGENOM" id="CLU_3121463_0_0_3"/>
<organism evidence="1 2">
    <name type="scientific">Prochlorococcus marinus (strain MIT 9211)</name>
    <dbReference type="NCBI Taxonomy" id="93059"/>
    <lineage>
        <taxon>Bacteria</taxon>
        <taxon>Bacillati</taxon>
        <taxon>Cyanobacteriota</taxon>
        <taxon>Cyanophyceae</taxon>
        <taxon>Synechococcales</taxon>
        <taxon>Prochlorococcaceae</taxon>
        <taxon>Prochlorococcus</taxon>
    </lineage>
</organism>
<reference evidence="1 2" key="1">
    <citation type="journal article" date="2007" name="PLoS Genet.">
        <title>Patterns and implications of gene gain and loss in the evolution of Prochlorococcus.</title>
        <authorList>
            <person name="Kettler G.C."/>
            <person name="Martiny A.C."/>
            <person name="Huang K."/>
            <person name="Zucker J."/>
            <person name="Coleman M.L."/>
            <person name="Rodrigue S."/>
            <person name="Chen F."/>
            <person name="Lapidus A."/>
            <person name="Ferriera S."/>
            <person name="Johnson J."/>
            <person name="Steglich C."/>
            <person name="Church G.M."/>
            <person name="Richardson P."/>
            <person name="Chisholm S.W."/>
        </authorList>
    </citation>
    <scope>NUCLEOTIDE SEQUENCE [LARGE SCALE GENOMIC DNA]</scope>
    <source>
        <strain evidence="2">MIT 9211</strain>
    </source>
</reference>
<keyword evidence="2" id="KW-1185">Reference proteome</keyword>
<evidence type="ECO:0000313" key="1">
    <source>
        <dbReference type="EMBL" id="ABX08766.1"/>
    </source>
</evidence>
<name>A9BAA4_PROM4</name>
<evidence type="ECO:0000313" key="2">
    <source>
        <dbReference type="Proteomes" id="UP000000788"/>
    </source>
</evidence>
<dbReference type="EMBL" id="CP000878">
    <property type="protein sequence ID" value="ABX08766.1"/>
    <property type="molecule type" value="Genomic_DNA"/>
</dbReference>
<protein>
    <submittedName>
        <fullName evidence="1">Uncharacterized protein</fullName>
    </submittedName>
</protein>
<gene>
    <name evidence="1" type="ordered locus">P9211_08351</name>
</gene>
<dbReference type="KEGG" id="pmj:P9211_08351"/>
<proteinExistence type="predicted"/>